<dbReference type="OrthoDB" id="676979at2759"/>
<name>A0A834L5E0_RHOSS</name>
<dbReference type="AlphaFoldDB" id="A0A834L5E0"/>
<keyword evidence="2" id="KW-1185">Reference proteome</keyword>
<protein>
    <submittedName>
        <fullName evidence="1">Uncharacterized protein</fullName>
    </submittedName>
</protein>
<reference evidence="1" key="1">
    <citation type="submission" date="2019-11" db="EMBL/GenBank/DDBJ databases">
        <authorList>
            <person name="Liu Y."/>
            <person name="Hou J."/>
            <person name="Li T.-Q."/>
            <person name="Guan C.-H."/>
            <person name="Wu X."/>
            <person name="Wu H.-Z."/>
            <person name="Ling F."/>
            <person name="Zhang R."/>
            <person name="Shi X.-G."/>
            <person name="Ren J.-P."/>
            <person name="Chen E.-F."/>
            <person name="Sun J.-M."/>
        </authorList>
    </citation>
    <scope>NUCLEOTIDE SEQUENCE</scope>
    <source>
        <strain evidence="1">Adult_tree_wgs_1</strain>
        <tissue evidence="1">Leaves</tissue>
    </source>
</reference>
<evidence type="ECO:0000313" key="2">
    <source>
        <dbReference type="Proteomes" id="UP000626092"/>
    </source>
</evidence>
<accession>A0A834L5E0</accession>
<gene>
    <name evidence="1" type="ORF">RHSIM_RhsimUnG0057200</name>
</gene>
<sequence>MMIIDVLDPRLPVPTNPMIAGDIVLIATMAFACLRPEPRSRPTMLRLSQEFLSRRKALASPIRTISLLQLCNRNMDLVHQSNEQVISGPI</sequence>
<dbReference type="Proteomes" id="UP000626092">
    <property type="component" value="Unassembled WGS sequence"/>
</dbReference>
<evidence type="ECO:0000313" key="1">
    <source>
        <dbReference type="EMBL" id="KAF7115450.1"/>
    </source>
</evidence>
<comment type="caution">
    <text evidence="1">The sequence shown here is derived from an EMBL/GenBank/DDBJ whole genome shotgun (WGS) entry which is preliminary data.</text>
</comment>
<dbReference type="EMBL" id="WJXA01000145">
    <property type="protein sequence ID" value="KAF7115450.1"/>
    <property type="molecule type" value="Genomic_DNA"/>
</dbReference>
<organism evidence="1 2">
    <name type="scientific">Rhododendron simsii</name>
    <name type="common">Sims's rhododendron</name>
    <dbReference type="NCBI Taxonomy" id="118357"/>
    <lineage>
        <taxon>Eukaryota</taxon>
        <taxon>Viridiplantae</taxon>
        <taxon>Streptophyta</taxon>
        <taxon>Embryophyta</taxon>
        <taxon>Tracheophyta</taxon>
        <taxon>Spermatophyta</taxon>
        <taxon>Magnoliopsida</taxon>
        <taxon>eudicotyledons</taxon>
        <taxon>Gunneridae</taxon>
        <taxon>Pentapetalae</taxon>
        <taxon>asterids</taxon>
        <taxon>Ericales</taxon>
        <taxon>Ericaceae</taxon>
        <taxon>Ericoideae</taxon>
        <taxon>Rhodoreae</taxon>
        <taxon>Rhododendron</taxon>
    </lineage>
</organism>
<proteinExistence type="predicted"/>